<dbReference type="Proteomes" id="UP000198929">
    <property type="component" value="Unassembled WGS sequence"/>
</dbReference>
<protein>
    <submittedName>
        <fullName evidence="1">Uncharacterized protein</fullName>
    </submittedName>
</protein>
<keyword evidence="2" id="KW-1185">Reference proteome</keyword>
<accession>A0A1H9QS83</accession>
<proteinExistence type="predicted"/>
<dbReference type="RefSeq" id="WP_143063394.1">
    <property type="nucleotide sequence ID" value="NZ_CP047199.1"/>
</dbReference>
<reference evidence="2" key="1">
    <citation type="submission" date="2016-10" db="EMBL/GenBank/DDBJ databases">
        <authorList>
            <person name="Varghese N."/>
            <person name="Submissions S."/>
        </authorList>
    </citation>
    <scope>NUCLEOTIDE SEQUENCE [LARGE SCALE GENOMIC DNA]</scope>
    <source>
        <strain evidence="2">DSM 20524</strain>
    </source>
</reference>
<dbReference type="EMBL" id="FOGQ01000002">
    <property type="protein sequence ID" value="SER63318.1"/>
    <property type="molecule type" value="Genomic_DNA"/>
</dbReference>
<evidence type="ECO:0000313" key="1">
    <source>
        <dbReference type="EMBL" id="SER63318.1"/>
    </source>
</evidence>
<evidence type="ECO:0000313" key="2">
    <source>
        <dbReference type="Proteomes" id="UP000198929"/>
    </source>
</evidence>
<organism evidence="1 2">
    <name type="scientific">Corynebacterium cystitidis DSM 20524</name>
    <dbReference type="NCBI Taxonomy" id="1121357"/>
    <lineage>
        <taxon>Bacteria</taxon>
        <taxon>Bacillati</taxon>
        <taxon>Actinomycetota</taxon>
        <taxon>Actinomycetes</taxon>
        <taxon>Mycobacteriales</taxon>
        <taxon>Corynebacteriaceae</taxon>
        <taxon>Corynebacterium</taxon>
    </lineage>
</organism>
<dbReference type="STRING" id="1121357.SAMN05661109_00650"/>
<sequence>MDSLVLQLTIEDIPNSTAIVQVNEDTALLGFAQAVLEMYGFTGEANWEISNSRFRTSAPPEMWAIDVRTLFDEHDTATLTYGTEWTITILVVRREEAIAGAFALMHTPPLQVEEGFGGPEKHRELQEVLVAREAGEHLTLRRKKILKAAHNLDIREVDENHIADAVHDIGTAGFYTIEPLGDEVNATLGALRLIDLAHLEPTDSEFESALLRRLMEAPLAYLSYVEDHPLELTDSGEIQPEQIPALLEAVGLQEASASTSKSQRSTLLHIHTWLEAKGTVERNVNQIVLTDEGQAWFDDDLARISGWIMIEKDRDETLLALAAELARTAGVPQRVIDLYFQPEHAPSSEGLRAPTWALLRAAGMLNGGELTDDGRALLSAMVRLNASLSYVREHRNSPDRLAFKKRVFAESVQAISEESPVFATLFSGVSHMLDISVIENDDTFDQREDFAERMLRPHLDDLDNAPLPILKLLERVGTVNRKGNTFVLSKLGMNAREDAGHLAIWISDQLFPSRSDKERTAQLNDALAVLLGRAKAASLLGVPTDQLNLTILADVGLPGRLDLLQETAELRSLLGLEVENPFQAGEKRLTTIGRRLLEYAVMEELLGDDALLD</sequence>
<gene>
    <name evidence="1" type="ORF">SAMN05661109_00650</name>
</gene>
<name>A0A1H9QS83_9CORY</name>
<dbReference type="AlphaFoldDB" id="A0A1H9QS83"/>